<accession>A0A8H9I8K2</accession>
<dbReference type="RefSeq" id="WP_052018002.1">
    <property type="nucleotide sequence ID" value="NZ_BMZC01000003.1"/>
</dbReference>
<evidence type="ECO:0000256" key="2">
    <source>
        <dbReference type="PIRSR" id="PIRSR620023-2"/>
    </source>
</evidence>
<name>A0A8H9I8K2_9ALTE</name>
<reference evidence="3" key="1">
    <citation type="journal article" date="2014" name="Int. J. Syst. Evol. Microbiol.">
        <title>Complete genome sequence of Corynebacterium casei LMG S-19264T (=DSM 44701T), isolated from a smear-ripened cheese.</title>
        <authorList>
            <consortium name="US DOE Joint Genome Institute (JGI-PGF)"/>
            <person name="Walter F."/>
            <person name="Albersmeier A."/>
            <person name="Kalinowski J."/>
            <person name="Ruckert C."/>
        </authorList>
    </citation>
    <scope>NUCLEOTIDE SEQUENCE</scope>
    <source>
        <strain evidence="3">KCTC 32337</strain>
    </source>
</reference>
<comment type="caution">
    <text evidence="3">The sequence shown here is derived from an EMBL/GenBank/DDBJ whole genome shotgun (WGS) entry which is preliminary data.</text>
</comment>
<evidence type="ECO:0008006" key="5">
    <source>
        <dbReference type="Google" id="ProtNLM"/>
    </source>
</evidence>
<dbReference type="Proteomes" id="UP000622604">
    <property type="component" value="Unassembled WGS sequence"/>
</dbReference>
<dbReference type="Gene3D" id="3.40.50.2000">
    <property type="entry name" value="Glycogen Phosphorylase B"/>
    <property type="match status" value="1"/>
</dbReference>
<dbReference type="NCBIfam" id="TIGR03590">
    <property type="entry name" value="PseG"/>
    <property type="match status" value="1"/>
</dbReference>
<reference evidence="3" key="2">
    <citation type="submission" date="2020-09" db="EMBL/GenBank/DDBJ databases">
        <authorList>
            <person name="Sun Q."/>
            <person name="Kim S."/>
        </authorList>
    </citation>
    <scope>NUCLEOTIDE SEQUENCE</scope>
    <source>
        <strain evidence="3">KCTC 32337</strain>
    </source>
</reference>
<evidence type="ECO:0000313" key="3">
    <source>
        <dbReference type="EMBL" id="GGZ56543.1"/>
    </source>
</evidence>
<feature type="active site" description="Proton acceptor" evidence="1">
    <location>
        <position position="25"/>
    </location>
</feature>
<gene>
    <name evidence="3" type="ORF">GCM10011274_13280</name>
</gene>
<protein>
    <recommendedName>
        <fullName evidence="5">UDP-2,4-diacetamido-2,4, 6-trideoxy-beta-L-altropyranose hydrolase</fullName>
    </recommendedName>
</protein>
<dbReference type="InterPro" id="IPR020023">
    <property type="entry name" value="PseG"/>
</dbReference>
<dbReference type="Gene3D" id="3.40.50.11190">
    <property type="match status" value="1"/>
</dbReference>
<dbReference type="AlphaFoldDB" id="A0A8H9I8K2"/>
<evidence type="ECO:0000256" key="1">
    <source>
        <dbReference type="PIRSR" id="PIRSR620023-1"/>
    </source>
</evidence>
<dbReference type="EMBL" id="BMZC01000003">
    <property type="protein sequence ID" value="GGZ56543.1"/>
    <property type="molecule type" value="Genomic_DNA"/>
</dbReference>
<organism evidence="3 4">
    <name type="scientific">Paraglaciecola chathamensis</name>
    <dbReference type="NCBI Taxonomy" id="368405"/>
    <lineage>
        <taxon>Bacteria</taxon>
        <taxon>Pseudomonadati</taxon>
        <taxon>Pseudomonadota</taxon>
        <taxon>Gammaproteobacteria</taxon>
        <taxon>Alteromonadales</taxon>
        <taxon>Alteromonadaceae</taxon>
        <taxon>Paraglaciecola</taxon>
    </lineage>
</organism>
<sequence length="380" mass="42975">MSIIPNPMRCVVIRVEASVDIGLGHLMRCLALAQGLVKCQVRVIFALSNTSLEHCQKRDDWVGEIYLLSSRTAANEQQELKQLCSDEQANWLILDGYQFDFDYRRFLDLKGCRLAMFDDGQLLDAKRQDSKLAMVINWANGADSLAYDRLLPNALHCTGAKYRVLRREFYQVTEIPFEMRTRLIITFGGSDPSELTLPLLQHFEASAIRLPITVITGSGYQQLDELERFLNVSRLSIEHIHDCHKMAEVYQQGRLAVSAAGGSQFELLHCAAPSILVVSAENQLFASEQASTQGWCYVSHAIALALAQLRQPQKDAVREAKEQLLEQLLQKTLALWHQPEQLQNMHSKAKDVRQQNGLEHIYTALYPESPNHSPEASIDE</sequence>
<feature type="binding site" evidence="2">
    <location>
        <position position="266"/>
    </location>
    <ligand>
        <name>substrate</name>
    </ligand>
</feature>
<proteinExistence type="predicted"/>
<evidence type="ECO:0000313" key="4">
    <source>
        <dbReference type="Proteomes" id="UP000622604"/>
    </source>
</evidence>
<feature type="binding site" evidence="2">
    <location>
        <position position="166"/>
    </location>
    <ligand>
        <name>substrate</name>
    </ligand>
</feature>